<protein>
    <submittedName>
        <fullName evidence="2">DUF4855 domain-containing protein</fullName>
    </submittedName>
</protein>
<evidence type="ECO:0000313" key="2">
    <source>
        <dbReference type="EMBL" id="MFB5190726.1"/>
    </source>
</evidence>
<evidence type="ECO:0000313" key="3">
    <source>
        <dbReference type="Proteomes" id="UP001579974"/>
    </source>
</evidence>
<dbReference type="EMBL" id="JBDXSU010000007">
    <property type="protein sequence ID" value="MFB5190726.1"/>
    <property type="molecule type" value="Genomic_DNA"/>
</dbReference>
<evidence type="ECO:0000256" key="1">
    <source>
        <dbReference type="SAM" id="SignalP"/>
    </source>
</evidence>
<sequence>MDKRRLMWLTTTMTLVTLGLMPAMPHVFADTVDPAATQQDLTSLGTVSTTVTGLADAVFEADEEKYQHYALTDDLHWTGFCHQGGRDVTIQFPNPVDVQHVEITMEQNASQGVYLPSNVQFEAYSNGQWYSLATQPASIPESDVTKTTQVFQFNSSTGIEASEIRLAFPVNLFVFARGLKVAGSTSSVGALPTTQAVPAYSTSVGALTPSSVTAHGIANMLLVPTGSYGQLGTWSEGDFLPMLEYINPSGQAVGPLFDTMLFSPYANVPDTADGWTAYLNDLFAQGQQLSALNEAVALANEALNRTGYKEKVVLSIPYFPYGNVQFGSVGGQLLDFAGTAGDPDALNARDAAMNWYVNTLLNQWRAADYQNLQLVGLYWDHEQFNLGRPGEQQIFQQAETEAHNNGLPLLWIPYYGAVGSSQWQALGLDTAWLQPNYIEQGSGAEISRISNAEKIATHNGMGVEVELTALNGPTESLYQTFLNELSNDGFGSNNVSHAYYDGSKLLLDAEQSTNPEERQVYDETAAFMLH</sequence>
<organism evidence="2 3">
    <name type="scientific">Alicyclobacillus fastidiosus</name>
    <dbReference type="NCBI Taxonomy" id="392011"/>
    <lineage>
        <taxon>Bacteria</taxon>
        <taxon>Bacillati</taxon>
        <taxon>Bacillota</taxon>
        <taxon>Bacilli</taxon>
        <taxon>Bacillales</taxon>
        <taxon>Alicyclobacillaceae</taxon>
        <taxon>Alicyclobacillus</taxon>
    </lineage>
</organism>
<dbReference type="Proteomes" id="UP001579974">
    <property type="component" value="Unassembled WGS sequence"/>
</dbReference>
<feature type="signal peptide" evidence="1">
    <location>
        <begin position="1"/>
        <end position="29"/>
    </location>
</feature>
<dbReference type="Pfam" id="PF16147">
    <property type="entry name" value="DUF4855"/>
    <property type="match status" value="1"/>
</dbReference>
<proteinExistence type="predicted"/>
<feature type="chain" id="PRO_5047066038" evidence="1">
    <location>
        <begin position="30"/>
        <end position="530"/>
    </location>
</feature>
<comment type="caution">
    <text evidence="2">The sequence shown here is derived from an EMBL/GenBank/DDBJ whole genome shotgun (WGS) entry which is preliminary data.</text>
</comment>
<gene>
    <name evidence="2" type="ORF">KKP3000_004211</name>
</gene>
<dbReference type="InterPro" id="IPR032329">
    <property type="entry name" value="DUF4855"/>
</dbReference>
<keyword evidence="1" id="KW-0732">Signal</keyword>
<dbReference type="RefSeq" id="WP_275474500.1">
    <property type="nucleotide sequence ID" value="NZ_CP162940.1"/>
</dbReference>
<reference evidence="2 3" key="1">
    <citation type="journal article" date="2024" name="Int. J. Mol. Sci.">
        <title>Exploration of Alicyclobacillus spp. Genome in Search of Antibiotic Resistance.</title>
        <authorList>
            <person name="Bucka-Kolendo J."/>
            <person name="Kiousi D.E."/>
            <person name="Dekowska A."/>
            <person name="Mikolajczuk-Szczyrba A."/>
            <person name="Karadedos D.M."/>
            <person name="Michael P."/>
            <person name="Galanis A."/>
            <person name="Sokolowska B."/>
        </authorList>
    </citation>
    <scope>NUCLEOTIDE SEQUENCE [LARGE SCALE GENOMIC DNA]</scope>
    <source>
        <strain evidence="2 3">KKP 3000</strain>
    </source>
</reference>
<name>A0ABV5AF90_9BACL</name>
<accession>A0ABV5AF90</accession>
<keyword evidence="3" id="KW-1185">Reference proteome</keyword>